<name>A0A6B0QT63_9CETA</name>
<dbReference type="InterPro" id="IPR029058">
    <property type="entry name" value="AB_hydrolase_fold"/>
</dbReference>
<dbReference type="Gene3D" id="3.40.50.1820">
    <property type="entry name" value="alpha/beta hydrolase"/>
    <property type="match status" value="3"/>
</dbReference>
<dbReference type="InterPro" id="IPR033140">
    <property type="entry name" value="Lipase_GDXG_put_SER_AS"/>
</dbReference>
<comment type="caution">
    <text evidence="5">The sequence shown here is derived from an EMBL/GenBank/DDBJ whole genome shotgun (WGS) entry which is preliminary data.</text>
</comment>
<sequence length="805" mass="91161">MGYKTLGFGLTCILFAYYIYTLIPENIEEPWKVRIIDGAVKITSFMATLLEKIRLKRFDELFSIIMKLDYTQLISDENITVMDITFSDIPVHLYLPKRKSECQRPAVIFVHGGAFVLGSCNKLDSAFDKLLLFCLVDFSGGKEELNHNPLRLLWKPLNMWFLISSCTGIGENATILEKIGLKRLEDFLAILVKLDYTQPISDENVTVMDTTFSDIPVRLYLPKRKRESQRPAVIFIHGGAFVLGSYKHTPLDLLNRWTANKVDAVVVGVDPRLAPEYPFPVPYEDVVSVVKYFLHDKILAKYGVDPNRICISGDSSGGTLAAGVAQLIQNDPEFKNKLKAQALIYPGLQLVDVSMPSHRENEHGPLLSRKLAIKLACLYLTQDKALPQAMMKNQHMPYGSMHLFKLVNWSTFLPEKYKKNHVYTEPIIGKLNPSYSILLDSRLSPLAANYSQLRNLPLTYILTCEHDILRDDGLMYVLRLQNVGVKVSHDHMEDGIHGALSFMAAPVYLKLGIRIKDKYINWLEENLYRLAPKCHFPVQFEDVYIALKCFLHPQILERCVNPGRIGISGDSTRGNLAARVTQQKAEAMAKMNLNFTNTAGTICSGGVICGKRDLILTVMEAAHFLEENQETAGSLLLHAAVQHKPSIWGSSYHTKIRNFMKLSHQGDTPQEFPGKNRLFKCSFPKWNSILIFISIYHHIEKTHLNQFCRNHSWSDSGVNILLQIDQLRKQCFPNNSFLWKQAICSNLIGVLGSLRRLRKVGYTASISILIGYMKTCSKNLINIKNVNPSVVGKACKEFTLRMCVL</sequence>
<feature type="domain" description="Alpha/beta hydrolase fold-3" evidence="4">
    <location>
        <begin position="439"/>
        <end position="499"/>
    </location>
</feature>
<gene>
    <name evidence="5" type="ORF">E5288_WYG006154</name>
</gene>
<keyword evidence="6" id="KW-1185">Reference proteome</keyword>
<dbReference type="SUPFAM" id="SSF53474">
    <property type="entry name" value="alpha/beta-Hydrolases"/>
    <property type="match status" value="3"/>
</dbReference>
<dbReference type="InterPro" id="IPR013094">
    <property type="entry name" value="AB_hydrolase_3"/>
</dbReference>
<protein>
    <recommendedName>
        <fullName evidence="4">Alpha/beta hydrolase fold-3 domain-containing protein</fullName>
    </recommendedName>
</protein>
<accession>A0A6B0QT63</accession>
<evidence type="ECO:0000256" key="3">
    <source>
        <dbReference type="PROSITE-ProRule" id="PRU10038"/>
    </source>
</evidence>
<feature type="domain" description="Alpha/beta hydrolase fold-3" evidence="4">
    <location>
        <begin position="528"/>
        <end position="587"/>
    </location>
</feature>
<evidence type="ECO:0000313" key="6">
    <source>
        <dbReference type="Proteomes" id="UP000322234"/>
    </source>
</evidence>
<dbReference type="EMBL" id="VBQZ03000004">
    <property type="protein sequence ID" value="MXQ80262.1"/>
    <property type="molecule type" value="Genomic_DNA"/>
</dbReference>
<evidence type="ECO:0000256" key="2">
    <source>
        <dbReference type="ARBA" id="ARBA00022801"/>
    </source>
</evidence>
<dbReference type="GO" id="GO:0016787">
    <property type="term" value="F:hydrolase activity"/>
    <property type="evidence" value="ECO:0007669"/>
    <property type="project" value="UniProtKB-KW"/>
</dbReference>
<dbReference type="Pfam" id="PF07859">
    <property type="entry name" value="Abhydrolase_3"/>
    <property type="match status" value="3"/>
</dbReference>
<feature type="domain" description="Alpha/beta hydrolase fold-3" evidence="4">
    <location>
        <begin position="233"/>
        <end position="384"/>
    </location>
</feature>
<dbReference type="PANTHER" id="PTHR48081">
    <property type="entry name" value="AB HYDROLASE SUPERFAMILY PROTEIN C4A8.06C"/>
    <property type="match status" value="1"/>
</dbReference>
<dbReference type="PANTHER" id="PTHR48081:SF28">
    <property type="entry name" value="ALPHA_BETA HYDROLASE FOLD-3 DOMAIN-CONTAINING PROTEIN"/>
    <property type="match status" value="1"/>
</dbReference>
<dbReference type="PROSITE" id="PS01174">
    <property type="entry name" value="LIPASE_GDXG_SER"/>
    <property type="match status" value="1"/>
</dbReference>
<evidence type="ECO:0000256" key="1">
    <source>
        <dbReference type="ARBA" id="ARBA00010515"/>
    </source>
</evidence>
<organism evidence="5 6">
    <name type="scientific">Bos mutus</name>
    <name type="common">wild yak</name>
    <dbReference type="NCBI Taxonomy" id="72004"/>
    <lineage>
        <taxon>Eukaryota</taxon>
        <taxon>Metazoa</taxon>
        <taxon>Chordata</taxon>
        <taxon>Craniata</taxon>
        <taxon>Vertebrata</taxon>
        <taxon>Euteleostomi</taxon>
        <taxon>Mammalia</taxon>
        <taxon>Eutheria</taxon>
        <taxon>Laurasiatheria</taxon>
        <taxon>Artiodactyla</taxon>
        <taxon>Ruminantia</taxon>
        <taxon>Pecora</taxon>
        <taxon>Bovidae</taxon>
        <taxon>Bovinae</taxon>
        <taxon>Bos</taxon>
    </lineage>
</organism>
<dbReference type="InterPro" id="IPR050300">
    <property type="entry name" value="GDXG_lipolytic_enzyme"/>
</dbReference>
<dbReference type="Proteomes" id="UP000322234">
    <property type="component" value="Unassembled WGS sequence"/>
</dbReference>
<evidence type="ECO:0000259" key="4">
    <source>
        <dbReference type="Pfam" id="PF07859"/>
    </source>
</evidence>
<comment type="similarity">
    <text evidence="1">Belongs to the 'GDXG' lipolytic enzyme family.</text>
</comment>
<feature type="active site" evidence="3">
    <location>
        <position position="315"/>
    </location>
</feature>
<keyword evidence="2" id="KW-0378">Hydrolase</keyword>
<reference evidence="5" key="1">
    <citation type="submission" date="2019-10" db="EMBL/GenBank/DDBJ databases">
        <title>The sequence and de novo assembly of the wild yak genome.</title>
        <authorList>
            <person name="Liu Y."/>
        </authorList>
    </citation>
    <scope>NUCLEOTIDE SEQUENCE [LARGE SCALE GENOMIC DNA]</scope>
    <source>
        <strain evidence="5">WY2019</strain>
    </source>
</reference>
<evidence type="ECO:0000313" key="5">
    <source>
        <dbReference type="EMBL" id="MXQ80262.1"/>
    </source>
</evidence>
<proteinExistence type="inferred from homology"/>
<dbReference type="AlphaFoldDB" id="A0A6B0QT63"/>